<feature type="signal peptide" evidence="1">
    <location>
        <begin position="1"/>
        <end position="30"/>
    </location>
</feature>
<evidence type="ECO:0000256" key="1">
    <source>
        <dbReference type="SAM" id="SignalP"/>
    </source>
</evidence>
<evidence type="ECO:0000313" key="3">
    <source>
        <dbReference type="Proteomes" id="UP000249557"/>
    </source>
</evidence>
<keyword evidence="1" id="KW-0732">Signal</keyword>
<gene>
    <name evidence="2" type="ORF">DI626_08795</name>
</gene>
<organism evidence="2 3">
    <name type="scientific">Micavibrio aeruginosavorus</name>
    <dbReference type="NCBI Taxonomy" id="349221"/>
    <lineage>
        <taxon>Bacteria</taxon>
        <taxon>Pseudomonadati</taxon>
        <taxon>Bdellovibrionota</taxon>
        <taxon>Bdellovibrionia</taxon>
        <taxon>Bdellovibrionales</taxon>
        <taxon>Pseudobdellovibrionaceae</taxon>
        <taxon>Micavibrio</taxon>
    </lineage>
</organism>
<proteinExistence type="predicted"/>
<dbReference type="Proteomes" id="UP000249557">
    <property type="component" value="Unassembled WGS sequence"/>
</dbReference>
<dbReference type="EMBL" id="QFNK01000199">
    <property type="protein sequence ID" value="PZO83784.1"/>
    <property type="molecule type" value="Genomic_DNA"/>
</dbReference>
<evidence type="ECO:0000313" key="2">
    <source>
        <dbReference type="EMBL" id="PZO83784.1"/>
    </source>
</evidence>
<accession>A0A2W4ZN40</accession>
<name>A0A2W4ZN40_9BACT</name>
<feature type="chain" id="PRO_5015964573" evidence="1">
    <location>
        <begin position="31"/>
        <end position="121"/>
    </location>
</feature>
<comment type="caution">
    <text evidence="2">The sequence shown here is derived from an EMBL/GenBank/DDBJ whole genome shotgun (WGS) entry which is preliminary data.</text>
</comment>
<reference evidence="2 3" key="1">
    <citation type="submission" date="2017-08" db="EMBL/GenBank/DDBJ databases">
        <title>Infants hospitalized years apart are colonized by the same room-sourced microbial strains.</title>
        <authorList>
            <person name="Brooks B."/>
            <person name="Olm M.R."/>
            <person name="Firek B.A."/>
            <person name="Baker R."/>
            <person name="Thomas B.C."/>
            <person name="Morowitz M.J."/>
            <person name="Banfield J.F."/>
        </authorList>
    </citation>
    <scope>NUCLEOTIDE SEQUENCE [LARGE SCALE GENOMIC DNA]</scope>
    <source>
        <strain evidence="2">S2_018_000_R2_104</strain>
    </source>
</reference>
<sequence>MNNKKYSNSNKIRCKSGVCLLALETGKACADFQASTKPISEMNDMIVFPVYTLDAAISSMDTILEKKAPDQNENLAGFIRHQMLQEDAAIFKDIFTAERELSVQQQPQKSCPVPAGMKCKP</sequence>
<protein>
    <submittedName>
        <fullName evidence="2">Uncharacterized protein</fullName>
    </submittedName>
</protein>
<dbReference type="AlphaFoldDB" id="A0A2W4ZN40"/>